<dbReference type="PANTHER" id="PTHR30537:SF5">
    <property type="entry name" value="HTH-TYPE TRANSCRIPTIONAL ACTIVATOR TTDR-RELATED"/>
    <property type="match status" value="1"/>
</dbReference>
<dbReference type="InterPro" id="IPR005119">
    <property type="entry name" value="LysR_subst-bd"/>
</dbReference>
<dbReference type="InterPro" id="IPR036388">
    <property type="entry name" value="WH-like_DNA-bd_sf"/>
</dbReference>
<keyword evidence="2" id="KW-0805">Transcription regulation</keyword>
<dbReference type="InterPro" id="IPR058163">
    <property type="entry name" value="LysR-type_TF_proteobact-type"/>
</dbReference>
<evidence type="ECO:0000313" key="7">
    <source>
        <dbReference type="Proteomes" id="UP001057520"/>
    </source>
</evidence>
<feature type="domain" description="HTH lysR-type" evidence="5">
    <location>
        <begin position="8"/>
        <end position="65"/>
    </location>
</feature>
<evidence type="ECO:0000259" key="5">
    <source>
        <dbReference type="PROSITE" id="PS50931"/>
    </source>
</evidence>
<dbReference type="Pfam" id="PF00126">
    <property type="entry name" value="HTH_1"/>
    <property type="match status" value="1"/>
</dbReference>
<keyword evidence="3" id="KW-0238">DNA-binding</keyword>
<accession>A0ABY4ZWH2</accession>
<evidence type="ECO:0000256" key="3">
    <source>
        <dbReference type="ARBA" id="ARBA00023125"/>
    </source>
</evidence>
<evidence type="ECO:0000256" key="4">
    <source>
        <dbReference type="ARBA" id="ARBA00023163"/>
    </source>
</evidence>
<reference evidence="6 7" key="1">
    <citation type="submission" date="2022-04" db="EMBL/GenBank/DDBJ databases">
        <title>Genome sequence of soybean root-associated Caulobacter segnis RL271.</title>
        <authorList>
            <person name="Longley R."/>
            <person name="Bonito G."/>
            <person name="Trigodet F."/>
            <person name="Crosson S."/>
            <person name="Fiebig A."/>
        </authorList>
    </citation>
    <scope>NUCLEOTIDE SEQUENCE [LARGE SCALE GENOMIC DNA]</scope>
    <source>
        <strain evidence="6 7">RL271</strain>
    </source>
</reference>
<comment type="similarity">
    <text evidence="1">Belongs to the LysR transcriptional regulatory family.</text>
</comment>
<proteinExistence type="inferred from homology"/>
<keyword evidence="4" id="KW-0804">Transcription</keyword>
<dbReference type="SUPFAM" id="SSF46785">
    <property type="entry name" value="Winged helix' DNA-binding domain"/>
    <property type="match status" value="1"/>
</dbReference>
<dbReference type="PROSITE" id="PS50931">
    <property type="entry name" value="HTH_LYSR"/>
    <property type="match status" value="1"/>
</dbReference>
<dbReference type="PANTHER" id="PTHR30537">
    <property type="entry name" value="HTH-TYPE TRANSCRIPTIONAL REGULATOR"/>
    <property type="match status" value="1"/>
</dbReference>
<keyword evidence="7" id="KW-1185">Reference proteome</keyword>
<evidence type="ECO:0000313" key="6">
    <source>
        <dbReference type="EMBL" id="USQ96699.1"/>
    </source>
</evidence>
<organism evidence="6 7">
    <name type="scientific">Caulobacter segnis</name>
    <dbReference type="NCBI Taxonomy" id="88688"/>
    <lineage>
        <taxon>Bacteria</taxon>
        <taxon>Pseudomonadati</taxon>
        <taxon>Pseudomonadota</taxon>
        <taxon>Alphaproteobacteria</taxon>
        <taxon>Caulobacterales</taxon>
        <taxon>Caulobacteraceae</taxon>
        <taxon>Caulobacter</taxon>
    </lineage>
</organism>
<evidence type="ECO:0000256" key="2">
    <source>
        <dbReference type="ARBA" id="ARBA00023015"/>
    </source>
</evidence>
<dbReference type="Gene3D" id="1.10.10.10">
    <property type="entry name" value="Winged helix-like DNA-binding domain superfamily/Winged helix DNA-binding domain"/>
    <property type="match status" value="1"/>
</dbReference>
<name>A0ABY4ZWH2_9CAUL</name>
<evidence type="ECO:0000256" key="1">
    <source>
        <dbReference type="ARBA" id="ARBA00009437"/>
    </source>
</evidence>
<dbReference type="InterPro" id="IPR036390">
    <property type="entry name" value="WH_DNA-bd_sf"/>
</dbReference>
<dbReference type="InterPro" id="IPR000847">
    <property type="entry name" value="LysR_HTH_N"/>
</dbReference>
<protein>
    <submittedName>
        <fullName evidence="6">LysR family transcriptional regulator</fullName>
    </submittedName>
</protein>
<sequence length="306" mass="33401">MPNNDGQPSLDDLALFVAVIEANGFRAAATRLGLSPSTVSEKITQLEARLGAPLLVRTTRSLMPTEAGRALADRLRPLFNETRAAVQDAASSQREVRGLLRLNVTGAVMVDILPPIIDRFLRVHPQARVEIVVEDQLVDIVAAGCDAGVRYGEHLAQDMIAVPIGPRVQSFALGAAPRYFETRPVPAHPSDLLAHDCIRLRFSSGALVPWDFERGDEAITVAPPGRLIVGVDAVPAAIDFARQGHGIIGCFENWLAPHFETGDLAPVLPDWWTRFEGPWLYYPNRFVPAPLRAFVDLIARERAMAG</sequence>
<dbReference type="Gene3D" id="3.40.190.290">
    <property type="match status" value="1"/>
</dbReference>
<dbReference type="Proteomes" id="UP001057520">
    <property type="component" value="Chromosome"/>
</dbReference>
<dbReference type="EMBL" id="CP096040">
    <property type="protein sequence ID" value="USQ96699.1"/>
    <property type="molecule type" value="Genomic_DNA"/>
</dbReference>
<gene>
    <name evidence="6" type="ORF">MZV50_03700</name>
</gene>
<dbReference type="Pfam" id="PF03466">
    <property type="entry name" value="LysR_substrate"/>
    <property type="match status" value="1"/>
</dbReference>
<dbReference type="SUPFAM" id="SSF53850">
    <property type="entry name" value="Periplasmic binding protein-like II"/>
    <property type="match status" value="1"/>
</dbReference>